<gene>
    <name evidence="2" type="ORF">AFUS01_LOCUS47199</name>
</gene>
<evidence type="ECO:0000256" key="1">
    <source>
        <dbReference type="SAM" id="MobiDB-lite"/>
    </source>
</evidence>
<feature type="region of interest" description="Disordered" evidence="1">
    <location>
        <begin position="17"/>
        <end position="43"/>
    </location>
</feature>
<keyword evidence="3" id="KW-1185">Reference proteome</keyword>
<reference evidence="2" key="1">
    <citation type="submission" date="2021-06" db="EMBL/GenBank/DDBJ databases">
        <authorList>
            <person name="Hodson N. C."/>
            <person name="Mongue J. A."/>
            <person name="Jaron S. K."/>
        </authorList>
    </citation>
    <scope>NUCLEOTIDE SEQUENCE</scope>
</reference>
<feature type="non-terminal residue" evidence="2">
    <location>
        <position position="43"/>
    </location>
</feature>
<evidence type="ECO:0000313" key="2">
    <source>
        <dbReference type="EMBL" id="CAG7838210.1"/>
    </source>
</evidence>
<sequence length="43" mass="4979">DDSGLGFLEGRRYTLKRKRGSQETHNYIANQTRQKEFHGIPSS</sequence>
<protein>
    <submittedName>
        <fullName evidence="2">Uncharacterized protein</fullName>
    </submittedName>
</protein>
<proteinExistence type="predicted"/>
<dbReference type="Proteomes" id="UP000708208">
    <property type="component" value="Unassembled WGS sequence"/>
</dbReference>
<feature type="compositionally biased region" description="Polar residues" evidence="1">
    <location>
        <begin position="23"/>
        <end position="32"/>
    </location>
</feature>
<dbReference type="AlphaFoldDB" id="A0A8J2LTY8"/>
<name>A0A8J2LTY8_9HEXA</name>
<feature type="compositionally biased region" description="Basic and acidic residues" evidence="1">
    <location>
        <begin position="33"/>
        <end position="43"/>
    </location>
</feature>
<dbReference type="EMBL" id="CAJVCH010571670">
    <property type="protein sequence ID" value="CAG7838210.1"/>
    <property type="molecule type" value="Genomic_DNA"/>
</dbReference>
<accession>A0A8J2LTY8</accession>
<comment type="caution">
    <text evidence="2">The sequence shown here is derived from an EMBL/GenBank/DDBJ whole genome shotgun (WGS) entry which is preliminary data.</text>
</comment>
<evidence type="ECO:0000313" key="3">
    <source>
        <dbReference type="Proteomes" id="UP000708208"/>
    </source>
</evidence>
<organism evidence="2 3">
    <name type="scientific">Allacma fusca</name>
    <dbReference type="NCBI Taxonomy" id="39272"/>
    <lineage>
        <taxon>Eukaryota</taxon>
        <taxon>Metazoa</taxon>
        <taxon>Ecdysozoa</taxon>
        <taxon>Arthropoda</taxon>
        <taxon>Hexapoda</taxon>
        <taxon>Collembola</taxon>
        <taxon>Symphypleona</taxon>
        <taxon>Sminthuridae</taxon>
        <taxon>Allacma</taxon>
    </lineage>
</organism>